<dbReference type="CDD" id="cd04301">
    <property type="entry name" value="NAT_SF"/>
    <property type="match status" value="1"/>
</dbReference>
<dbReference type="RefSeq" id="WP_214562035.1">
    <property type="nucleotide sequence ID" value="NZ_JAHEWX010000001.1"/>
</dbReference>
<dbReference type="AlphaFoldDB" id="A0A9Q2ZLG8"/>
<proteinExistence type="predicted"/>
<dbReference type="Gene3D" id="3.40.630.30">
    <property type="match status" value="1"/>
</dbReference>
<gene>
    <name evidence="2" type="ORF">KK103_01810</name>
</gene>
<dbReference type="Proteomes" id="UP000709437">
    <property type="component" value="Unassembled WGS sequence"/>
</dbReference>
<keyword evidence="2" id="KW-0808">Transferase</keyword>
<keyword evidence="2" id="KW-0012">Acyltransferase</keyword>
<organism evidence="2 3">
    <name type="scientific">Curtobacterium flaccumfaciens pv. flaccumfaciens</name>
    <dbReference type="NCBI Taxonomy" id="138532"/>
    <lineage>
        <taxon>Bacteria</taxon>
        <taxon>Bacillati</taxon>
        <taxon>Actinomycetota</taxon>
        <taxon>Actinomycetes</taxon>
        <taxon>Micrococcales</taxon>
        <taxon>Microbacteriaceae</taxon>
        <taxon>Curtobacterium</taxon>
    </lineage>
</organism>
<evidence type="ECO:0000259" key="1">
    <source>
        <dbReference type="PROSITE" id="PS51186"/>
    </source>
</evidence>
<dbReference type="GO" id="GO:0016747">
    <property type="term" value="F:acyltransferase activity, transferring groups other than amino-acyl groups"/>
    <property type="evidence" value="ECO:0007669"/>
    <property type="project" value="InterPro"/>
</dbReference>
<dbReference type="EMBL" id="JAHEWX010000001">
    <property type="protein sequence ID" value="MBT1540484.1"/>
    <property type="molecule type" value="Genomic_DNA"/>
</dbReference>
<comment type="caution">
    <text evidence="2">The sequence shown here is derived from an EMBL/GenBank/DDBJ whole genome shotgun (WGS) entry which is preliminary data.</text>
</comment>
<feature type="domain" description="N-acetyltransferase" evidence="1">
    <location>
        <begin position="3"/>
        <end position="143"/>
    </location>
</feature>
<dbReference type="InterPro" id="IPR000182">
    <property type="entry name" value="GNAT_dom"/>
</dbReference>
<dbReference type="InterPro" id="IPR016181">
    <property type="entry name" value="Acyl_CoA_acyltransferase"/>
</dbReference>
<sequence>MDVALRDSTTEDLEWLVELRAMVLRDDLTRLGVFDETRVRQRLRDAFQPQLTRIVVVDGRDVGSISVRSEDGVRWVEHFYLAPDVQGRGVGSTVLRAVLDEPHDGPTRLNVLVGSPARRLYERHGFVLDTDDGVDVFMTLRAADQAPHRVH</sequence>
<accession>A0A9Q2ZLG8</accession>
<reference evidence="2" key="1">
    <citation type="submission" date="2021-05" db="EMBL/GenBank/DDBJ databases">
        <title>Whole genome sequence of Curtobacterium flaccumfaciens pv. flaccumfaciens strain CFBP 3417.</title>
        <authorList>
            <person name="Osdaghi E."/>
            <person name="Taghouti G."/>
            <person name="Portier P."/>
            <person name="Fazliarab A."/>
            <person name="Taghavi S.M."/>
            <person name="Briand M."/>
            <person name="Le-Saux M."/>
            <person name="Jacques M.-A."/>
        </authorList>
    </citation>
    <scope>NUCLEOTIDE SEQUENCE</scope>
    <source>
        <strain evidence="2">CFBP 3417</strain>
    </source>
</reference>
<dbReference type="EC" id="2.3.1.-" evidence="2"/>
<dbReference type="PROSITE" id="PS51186">
    <property type="entry name" value="GNAT"/>
    <property type="match status" value="1"/>
</dbReference>
<protein>
    <submittedName>
        <fullName evidence="2">GNAT family N-acetyltransferase</fullName>
        <ecNumber evidence="2">2.3.1.-</ecNumber>
    </submittedName>
</protein>
<dbReference type="SUPFAM" id="SSF55729">
    <property type="entry name" value="Acyl-CoA N-acyltransferases (Nat)"/>
    <property type="match status" value="1"/>
</dbReference>
<dbReference type="Pfam" id="PF13508">
    <property type="entry name" value="Acetyltransf_7"/>
    <property type="match status" value="1"/>
</dbReference>
<name>A0A9Q2ZLG8_9MICO</name>
<evidence type="ECO:0000313" key="2">
    <source>
        <dbReference type="EMBL" id="MBT1540484.1"/>
    </source>
</evidence>
<evidence type="ECO:0000313" key="3">
    <source>
        <dbReference type="Proteomes" id="UP000709437"/>
    </source>
</evidence>